<evidence type="ECO:0000313" key="1">
    <source>
        <dbReference type="EMBL" id="KAJ1891540.1"/>
    </source>
</evidence>
<evidence type="ECO:0000313" key="2">
    <source>
        <dbReference type="Proteomes" id="UP001150581"/>
    </source>
</evidence>
<reference evidence="1" key="1">
    <citation type="submission" date="2022-07" db="EMBL/GenBank/DDBJ databases">
        <title>Phylogenomic reconstructions and comparative analyses of Kickxellomycotina fungi.</title>
        <authorList>
            <person name="Reynolds N.K."/>
            <person name="Stajich J.E."/>
            <person name="Barry K."/>
            <person name="Grigoriev I.V."/>
            <person name="Crous P."/>
            <person name="Smith M.E."/>
        </authorList>
    </citation>
    <scope>NUCLEOTIDE SEQUENCE</scope>
    <source>
        <strain evidence="1">Benny 63K</strain>
    </source>
</reference>
<dbReference type="Proteomes" id="UP001150581">
    <property type="component" value="Unassembled WGS sequence"/>
</dbReference>
<gene>
    <name evidence="1" type="ORF">LPJ66_006862</name>
</gene>
<dbReference type="EMBL" id="JANBPG010001139">
    <property type="protein sequence ID" value="KAJ1891540.1"/>
    <property type="molecule type" value="Genomic_DNA"/>
</dbReference>
<comment type="caution">
    <text evidence="1">The sequence shown here is derived from an EMBL/GenBank/DDBJ whole genome shotgun (WGS) entry which is preliminary data.</text>
</comment>
<name>A0ACC1IEH1_9FUNG</name>
<proteinExistence type="predicted"/>
<protein>
    <submittedName>
        <fullName evidence="1">Uncharacterized protein</fullName>
    </submittedName>
</protein>
<keyword evidence="2" id="KW-1185">Reference proteome</keyword>
<sequence length="755" mass="80811">MYLISGRGKSASKKKSKTPPDAQRQARIDSEGPSPSIGNIGLDSLDITADYDADAVDDHINDPELLGELEALRAEMGLGAVSPKRPKQKHIAAEADSLVEQPMHIAGFDDDDRALDGVGVTEDDMNDPTLLAELSRVSESPHAQAQATKAKSRAAEATEAAAASALPTPGAGQSDAVAVCLAERQAQLKAAALVAKRAGNMDGAREMLVQMKDVQSALALLQSGQPLPPGFAVPPAPLPSAAPAEPAEAEVDAKAQPQTAAKPQPAAKALPANKPQQKALQAAPIPAPREALDDHVGHGLALEQMATSFAAMKNKLASQAADATRLAAHFLKAGDKPTALEFHRLKKRAVADLATAASYEANGRTLPPPFLHREVRWTAPGEQPRDISASELQISIRRVVSDGDLKATLQGESDFYLQWELGWPKDAGGQKAYTRTVRYREFEESRGELELGYVRNVEFVNRQAVRPLVRWVERGRLTVGLYKYMGLLWGSQLVGRATLPLAELREKAEVAALVEIKAAAATASEAASRLAKPLVGGPVFVDVSVRLRLPLNNTPEPTKYVERWIYIGNQEQPPHAVIGTVPERAAVPSADNQLPLSPPEPPGPAPEPAPALAEHKEAVADAGAPLLLLLLPADDISAHLDSMDTTLSNAVLELELLQIPARIREEARGKEAVAQLRDLEEAIKLRMSVVAAQVGAGTLTIQDYMGGVEAEMAQTKEWALAAKKQDRKDLALRALKRVKAMQNELNEMKAAMENE</sequence>
<accession>A0ACC1IEH1</accession>
<organism evidence="1 2">
    <name type="scientific">Kickxella alabastrina</name>
    <dbReference type="NCBI Taxonomy" id="61397"/>
    <lineage>
        <taxon>Eukaryota</taxon>
        <taxon>Fungi</taxon>
        <taxon>Fungi incertae sedis</taxon>
        <taxon>Zoopagomycota</taxon>
        <taxon>Kickxellomycotina</taxon>
        <taxon>Kickxellomycetes</taxon>
        <taxon>Kickxellales</taxon>
        <taxon>Kickxellaceae</taxon>
        <taxon>Kickxella</taxon>
    </lineage>
</organism>